<evidence type="ECO:0000256" key="5">
    <source>
        <dbReference type="ARBA" id="ARBA00022750"/>
    </source>
</evidence>
<feature type="active site" evidence="9">
    <location>
        <position position="148"/>
    </location>
</feature>
<dbReference type="HAMAP" id="MF_00161">
    <property type="entry name" value="LspA"/>
    <property type="match status" value="1"/>
</dbReference>
<dbReference type="GO" id="GO:0006508">
    <property type="term" value="P:proteolysis"/>
    <property type="evidence" value="ECO:0007669"/>
    <property type="project" value="UniProtKB-KW"/>
</dbReference>
<comment type="subcellular location">
    <subcellularLocation>
        <location evidence="9">Cell membrane</location>
        <topology evidence="9">Multi-pass membrane protein</topology>
    </subcellularLocation>
</comment>
<evidence type="ECO:0000256" key="2">
    <source>
        <dbReference type="ARBA" id="ARBA00022475"/>
    </source>
</evidence>
<dbReference type="PANTHER" id="PTHR33695">
    <property type="entry name" value="LIPOPROTEIN SIGNAL PEPTIDASE"/>
    <property type="match status" value="1"/>
</dbReference>
<feature type="transmembrane region" description="Helical" evidence="9">
    <location>
        <begin position="141"/>
        <end position="166"/>
    </location>
</feature>
<comment type="function">
    <text evidence="9">This protein specifically catalyzes the removal of signal peptides from prolipoproteins.</text>
</comment>
<evidence type="ECO:0000256" key="10">
    <source>
        <dbReference type="RuleBase" id="RU004181"/>
    </source>
</evidence>
<keyword evidence="6 9" id="KW-0378">Hydrolase</keyword>
<dbReference type="AlphaFoldDB" id="A0A4R4E1S4"/>
<comment type="pathway">
    <text evidence="9">Protein modification; lipoprotein biosynthesis (signal peptide cleavage).</text>
</comment>
<evidence type="ECO:0000256" key="6">
    <source>
        <dbReference type="ARBA" id="ARBA00022801"/>
    </source>
</evidence>
<feature type="active site" evidence="9">
    <location>
        <position position="122"/>
    </location>
</feature>
<dbReference type="GO" id="GO:0004190">
    <property type="term" value="F:aspartic-type endopeptidase activity"/>
    <property type="evidence" value="ECO:0007669"/>
    <property type="project" value="UniProtKB-UniRule"/>
</dbReference>
<dbReference type="PANTHER" id="PTHR33695:SF1">
    <property type="entry name" value="LIPOPROTEIN SIGNAL PEPTIDASE"/>
    <property type="match status" value="1"/>
</dbReference>
<dbReference type="EC" id="3.4.23.36" evidence="9"/>
<proteinExistence type="inferred from homology"/>
<dbReference type="OrthoDB" id="9810259at2"/>
<comment type="similarity">
    <text evidence="1 9 10">Belongs to the peptidase A8 family.</text>
</comment>
<dbReference type="Pfam" id="PF01252">
    <property type="entry name" value="Peptidase_A8"/>
    <property type="match status" value="1"/>
</dbReference>
<keyword evidence="5 9" id="KW-0064">Aspartyl protease</keyword>
<dbReference type="NCBIfam" id="TIGR00077">
    <property type="entry name" value="lspA"/>
    <property type="match status" value="1"/>
</dbReference>
<keyword evidence="2 9" id="KW-1003">Cell membrane</keyword>
<comment type="catalytic activity">
    <reaction evidence="9">
        <text>Release of signal peptides from bacterial membrane prolipoproteins. Hydrolyzes -Xaa-Yaa-Zaa-|-(S,diacylglyceryl)Cys-, in which Xaa is hydrophobic (preferably Leu), and Yaa (Ala or Ser) and Zaa (Gly or Ala) have small, neutral side chains.</text>
        <dbReference type="EC" id="3.4.23.36"/>
    </reaction>
</comment>
<comment type="caution">
    <text evidence="11">The sequence shown here is derived from an EMBL/GenBank/DDBJ whole genome shotgun (WGS) entry which is preliminary data.</text>
</comment>
<keyword evidence="8 9" id="KW-0472">Membrane</keyword>
<organism evidence="11 12">
    <name type="scientific">Paenibacillus albiflavus</name>
    <dbReference type="NCBI Taxonomy" id="2545760"/>
    <lineage>
        <taxon>Bacteria</taxon>
        <taxon>Bacillati</taxon>
        <taxon>Bacillota</taxon>
        <taxon>Bacilli</taxon>
        <taxon>Bacillales</taxon>
        <taxon>Paenibacillaceae</taxon>
        <taxon>Paenibacillus</taxon>
    </lineage>
</organism>
<keyword evidence="3 9" id="KW-0645">Protease</keyword>
<sequence>MVNKGAPILLIYFVIAAIVIIIDQLSKWLVREYMTLDESISVLGDQFFQLTSHRNRGAAFGILQDQRWFFITITIVVIVGIIIFLYRTIRSGKRLLPIALSLILGGASGNFIDRLLAGEVTDFFHFTFIFDLLGKHVNYEFAIFNVADCAIVVGGILFVLDTLLAWRQESKENRQQEARRSENE</sequence>
<evidence type="ECO:0000313" key="12">
    <source>
        <dbReference type="Proteomes" id="UP000295418"/>
    </source>
</evidence>
<dbReference type="EMBL" id="SKFG01000038">
    <property type="protein sequence ID" value="TCZ72308.1"/>
    <property type="molecule type" value="Genomic_DNA"/>
</dbReference>
<evidence type="ECO:0000256" key="7">
    <source>
        <dbReference type="ARBA" id="ARBA00022989"/>
    </source>
</evidence>
<feature type="transmembrane region" description="Helical" evidence="9">
    <location>
        <begin position="7"/>
        <end position="26"/>
    </location>
</feature>
<dbReference type="UniPathway" id="UPA00665"/>
<gene>
    <name evidence="9 11" type="primary">lspA</name>
    <name evidence="11" type="ORF">E0485_22220</name>
</gene>
<evidence type="ECO:0000256" key="9">
    <source>
        <dbReference type="HAMAP-Rule" id="MF_00161"/>
    </source>
</evidence>
<name>A0A4R4E1S4_9BACL</name>
<dbReference type="Proteomes" id="UP000295418">
    <property type="component" value="Unassembled WGS sequence"/>
</dbReference>
<evidence type="ECO:0000313" key="11">
    <source>
        <dbReference type="EMBL" id="TCZ72308.1"/>
    </source>
</evidence>
<accession>A0A4R4E1S4</accession>
<protein>
    <recommendedName>
        <fullName evidence="9">Lipoprotein signal peptidase</fullName>
        <ecNumber evidence="9">3.4.23.36</ecNumber>
    </recommendedName>
    <alternativeName>
        <fullName evidence="9">Prolipoprotein signal peptidase</fullName>
    </alternativeName>
    <alternativeName>
        <fullName evidence="9">Signal peptidase II</fullName>
        <shortName evidence="9">SPase II</shortName>
    </alternativeName>
</protein>
<evidence type="ECO:0000256" key="1">
    <source>
        <dbReference type="ARBA" id="ARBA00006139"/>
    </source>
</evidence>
<reference evidence="11 12" key="1">
    <citation type="submission" date="2019-03" db="EMBL/GenBank/DDBJ databases">
        <authorList>
            <person name="Kim M.K.M."/>
        </authorList>
    </citation>
    <scope>NUCLEOTIDE SEQUENCE [LARGE SCALE GENOMIC DNA]</scope>
    <source>
        <strain evidence="11 12">18JY21-1</strain>
    </source>
</reference>
<dbReference type="PRINTS" id="PR00781">
    <property type="entry name" value="LIPOSIGPTASE"/>
</dbReference>
<keyword evidence="7 9" id="KW-1133">Transmembrane helix</keyword>
<dbReference type="GO" id="GO:0005886">
    <property type="term" value="C:plasma membrane"/>
    <property type="evidence" value="ECO:0007669"/>
    <property type="project" value="UniProtKB-SubCell"/>
</dbReference>
<evidence type="ECO:0000256" key="8">
    <source>
        <dbReference type="ARBA" id="ARBA00023136"/>
    </source>
</evidence>
<keyword evidence="12" id="KW-1185">Reference proteome</keyword>
<feature type="transmembrane region" description="Helical" evidence="9">
    <location>
        <begin position="68"/>
        <end position="86"/>
    </location>
</feature>
<feature type="transmembrane region" description="Helical" evidence="9">
    <location>
        <begin position="95"/>
        <end position="112"/>
    </location>
</feature>
<evidence type="ECO:0000256" key="4">
    <source>
        <dbReference type="ARBA" id="ARBA00022692"/>
    </source>
</evidence>
<dbReference type="InterPro" id="IPR001872">
    <property type="entry name" value="Peptidase_A8"/>
</dbReference>
<keyword evidence="4 9" id="KW-0812">Transmembrane</keyword>
<evidence type="ECO:0000256" key="3">
    <source>
        <dbReference type="ARBA" id="ARBA00022670"/>
    </source>
</evidence>